<protein>
    <submittedName>
        <fullName evidence="2">Uncharacterized protein</fullName>
    </submittedName>
</protein>
<sequence>MYPCANRRCADAAHPSIECPNLVRADAPSGRNLLILAVLAALIVAALVLAAVTVGNR</sequence>
<feature type="transmembrane region" description="Helical" evidence="1">
    <location>
        <begin position="33"/>
        <end position="54"/>
    </location>
</feature>
<name>A0A6G9Y180_NOCBR</name>
<dbReference type="AlphaFoldDB" id="A0A6G9Y180"/>
<keyword evidence="1" id="KW-1133">Transmembrane helix</keyword>
<dbReference type="RefSeq" id="WP_167465977.1">
    <property type="nucleotide sequence ID" value="NZ_CP046171.1"/>
</dbReference>
<organism evidence="2 3">
    <name type="scientific">Nocardia brasiliensis</name>
    <dbReference type="NCBI Taxonomy" id="37326"/>
    <lineage>
        <taxon>Bacteria</taxon>
        <taxon>Bacillati</taxon>
        <taxon>Actinomycetota</taxon>
        <taxon>Actinomycetes</taxon>
        <taxon>Mycobacteriales</taxon>
        <taxon>Nocardiaceae</taxon>
        <taxon>Nocardia</taxon>
    </lineage>
</organism>
<accession>A0A6G9Y180</accession>
<dbReference type="EMBL" id="CP046171">
    <property type="protein sequence ID" value="QIS06969.1"/>
    <property type="molecule type" value="Genomic_DNA"/>
</dbReference>
<evidence type="ECO:0000256" key="1">
    <source>
        <dbReference type="SAM" id="Phobius"/>
    </source>
</evidence>
<keyword evidence="1" id="KW-0812">Transmembrane</keyword>
<keyword evidence="1" id="KW-0472">Membrane</keyword>
<reference evidence="2 3" key="1">
    <citation type="journal article" date="2019" name="ACS Chem. Biol.">
        <title>Identification and Mobilization of a Cryptic Antibiotic Biosynthesis Gene Locus from a Human-Pathogenic Nocardia Isolate.</title>
        <authorList>
            <person name="Herisse M."/>
            <person name="Ishida K."/>
            <person name="Porter J.L."/>
            <person name="Howden B."/>
            <person name="Hertweck C."/>
            <person name="Stinear T.P."/>
            <person name="Pidot S.J."/>
        </authorList>
    </citation>
    <scope>NUCLEOTIDE SEQUENCE [LARGE SCALE GENOMIC DNA]</scope>
    <source>
        <strain evidence="2 3">AUSMDU00024985</strain>
    </source>
</reference>
<proteinExistence type="predicted"/>
<gene>
    <name evidence="2" type="ORF">F5X71_35810</name>
</gene>
<evidence type="ECO:0000313" key="3">
    <source>
        <dbReference type="Proteomes" id="UP000501705"/>
    </source>
</evidence>
<dbReference type="Proteomes" id="UP000501705">
    <property type="component" value="Chromosome"/>
</dbReference>
<evidence type="ECO:0000313" key="2">
    <source>
        <dbReference type="EMBL" id="QIS06969.1"/>
    </source>
</evidence>